<accession>A0A1M5LR24</accession>
<keyword evidence="2 5" id="KW-0575">Peroxidase</keyword>
<evidence type="ECO:0000256" key="2">
    <source>
        <dbReference type="ARBA" id="ARBA00022559"/>
    </source>
</evidence>
<dbReference type="InterPro" id="IPR029760">
    <property type="entry name" value="GPX_CS"/>
</dbReference>
<dbReference type="OrthoDB" id="9809733at2"/>
<dbReference type="PANTHER" id="PTHR11592:SF78">
    <property type="entry name" value="GLUTATHIONE PEROXIDASE"/>
    <property type="match status" value="1"/>
</dbReference>
<evidence type="ECO:0000313" key="7">
    <source>
        <dbReference type="Proteomes" id="UP000243255"/>
    </source>
</evidence>
<comment type="similarity">
    <text evidence="1 5">Belongs to the glutathione peroxidase family.</text>
</comment>
<dbReference type="PROSITE" id="PS00460">
    <property type="entry name" value="GLUTATHIONE_PEROXID_1"/>
    <property type="match status" value="1"/>
</dbReference>
<keyword evidence="3 5" id="KW-0560">Oxidoreductase</keyword>
<dbReference type="Gene3D" id="3.40.30.10">
    <property type="entry name" value="Glutaredoxin"/>
    <property type="match status" value="1"/>
</dbReference>
<evidence type="ECO:0000256" key="3">
    <source>
        <dbReference type="ARBA" id="ARBA00023002"/>
    </source>
</evidence>
<proteinExistence type="inferred from homology"/>
<feature type="active site" evidence="4">
    <location>
        <position position="35"/>
    </location>
</feature>
<evidence type="ECO:0000256" key="4">
    <source>
        <dbReference type="PIRSR" id="PIRSR000303-1"/>
    </source>
</evidence>
<sequence length="160" mass="18422">MNFYDFEAVKMNKQLVSMDEYKGKVVLVVNTASKCGLTPQFKDLEALYKEYKEKGFEILGFPCNQFANQDSGSNDEINSFCQINYGVTFNMFEKIDVNGSNAHPLYNYLKEQTKSILGKEIKWNFTKFLIDSEGNVVKRYAPTVSPLKIKKDIEKLLKNQ</sequence>
<dbReference type="SUPFAM" id="SSF52833">
    <property type="entry name" value="Thioredoxin-like"/>
    <property type="match status" value="1"/>
</dbReference>
<dbReference type="CDD" id="cd00340">
    <property type="entry name" value="GSH_Peroxidase"/>
    <property type="match status" value="1"/>
</dbReference>
<dbReference type="PIRSF" id="PIRSF000303">
    <property type="entry name" value="Glutathion_perox"/>
    <property type="match status" value="1"/>
</dbReference>
<dbReference type="PROSITE" id="PS00763">
    <property type="entry name" value="GLUTATHIONE_PEROXID_2"/>
    <property type="match status" value="1"/>
</dbReference>
<dbReference type="EMBL" id="FQWX01000005">
    <property type="protein sequence ID" value="SHG67481.1"/>
    <property type="molecule type" value="Genomic_DNA"/>
</dbReference>
<protein>
    <recommendedName>
        <fullName evidence="5">Glutathione peroxidase</fullName>
    </recommendedName>
</protein>
<dbReference type="PANTHER" id="PTHR11592">
    <property type="entry name" value="GLUTATHIONE PEROXIDASE"/>
    <property type="match status" value="1"/>
</dbReference>
<dbReference type="RefSeq" id="WP_073124383.1">
    <property type="nucleotide sequence ID" value="NZ_BAABCH010000026.1"/>
</dbReference>
<dbReference type="PROSITE" id="PS51355">
    <property type="entry name" value="GLUTATHIONE_PEROXID_3"/>
    <property type="match status" value="1"/>
</dbReference>
<evidence type="ECO:0000256" key="5">
    <source>
        <dbReference type="RuleBase" id="RU000499"/>
    </source>
</evidence>
<reference evidence="7" key="1">
    <citation type="submission" date="2016-11" db="EMBL/GenBank/DDBJ databases">
        <authorList>
            <person name="Varghese N."/>
            <person name="Submissions S."/>
        </authorList>
    </citation>
    <scope>NUCLEOTIDE SEQUENCE [LARGE SCALE GENOMIC DNA]</scope>
    <source>
        <strain evidence="7">DSM 2635</strain>
    </source>
</reference>
<dbReference type="Proteomes" id="UP000243255">
    <property type="component" value="Unassembled WGS sequence"/>
</dbReference>
<dbReference type="InterPro" id="IPR036249">
    <property type="entry name" value="Thioredoxin-like_sf"/>
</dbReference>
<dbReference type="FunFam" id="3.40.30.10:FF:000010">
    <property type="entry name" value="Glutathione peroxidase"/>
    <property type="match status" value="1"/>
</dbReference>
<dbReference type="STRING" id="1121321.SAMN04488530_10553"/>
<dbReference type="GO" id="GO:0004601">
    <property type="term" value="F:peroxidase activity"/>
    <property type="evidence" value="ECO:0007669"/>
    <property type="project" value="UniProtKB-KW"/>
</dbReference>
<name>A0A1M5LR24_9FIRM</name>
<dbReference type="AlphaFoldDB" id="A0A1M5LR24"/>
<dbReference type="Pfam" id="PF00255">
    <property type="entry name" value="GSHPx"/>
    <property type="match status" value="1"/>
</dbReference>
<organism evidence="6 7">
    <name type="scientific">Asaccharospora irregularis DSM 2635</name>
    <dbReference type="NCBI Taxonomy" id="1121321"/>
    <lineage>
        <taxon>Bacteria</taxon>
        <taxon>Bacillati</taxon>
        <taxon>Bacillota</taxon>
        <taxon>Clostridia</taxon>
        <taxon>Peptostreptococcales</taxon>
        <taxon>Peptostreptococcaceae</taxon>
        <taxon>Asaccharospora</taxon>
    </lineage>
</organism>
<dbReference type="GO" id="GO:0034599">
    <property type="term" value="P:cellular response to oxidative stress"/>
    <property type="evidence" value="ECO:0007669"/>
    <property type="project" value="TreeGrafter"/>
</dbReference>
<evidence type="ECO:0000256" key="1">
    <source>
        <dbReference type="ARBA" id="ARBA00006926"/>
    </source>
</evidence>
<dbReference type="PRINTS" id="PR01011">
    <property type="entry name" value="GLUTPROXDASE"/>
</dbReference>
<evidence type="ECO:0000313" key="6">
    <source>
        <dbReference type="EMBL" id="SHG67481.1"/>
    </source>
</evidence>
<dbReference type="InterPro" id="IPR000889">
    <property type="entry name" value="Glutathione_peroxidase"/>
</dbReference>
<dbReference type="InterPro" id="IPR029759">
    <property type="entry name" value="GPX_AS"/>
</dbReference>
<keyword evidence="7" id="KW-1185">Reference proteome</keyword>
<gene>
    <name evidence="6" type="ORF">SAMN04488530_10553</name>
</gene>